<dbReference type="GO" id="GO:0005737">
    <property type="term" value="C:cytoplasm"/>
    <property type="evidence" value="ECO:0007669"/>
    <property type="project" value="TreeGrafter"/>
</dbReference>
<evidence type="ECO:0000256" key="9">
    <source>
        <dbReference type="ARBA" id="ARBA00046672"/>
    </source>
</evidence>
<comment type="function">
    <text evidence="8">Catalyzes the first and rate-limiting step of polyamine biosynthesis that converts ornithine into putrescine, which is the precursor for the polyamines, spermidine and spermine. Polyamines are essential for cell proliferation and are implicated in cellular processes, ranging from DNA replication to apoptosis.</text>
</comment>
<dbReference type="EC" id="4.1.1.17" evidence="7"/>
<evidence type="ECO:0000256" key="5">
    <source>
        <dbReference type="ARBA" id="ARBA00023239"/>
    </source>
</evidence>
<dbReference type="Gene3D" id="3.20.20.10">
    <property type="entry name" value="Alanine racemase"/>
    <property type="match status" value="1"/>
</dbReference>
<sequence>MSTICLLFISKSWKKGFLVCLPSYAAPVSSTGSTQSVTQVFSAENYAVNILDNGKTISDFIEDKIKEFGSMDSEQPFHVASLDTLFKRHLRWIANLPRVKPFYAVKCNNIPAVLRMLSALGTGFDCASKVEIQQVLSLRVTPDKIIYAHATKPLSHINFACTHGVNVMTFDSEDELLKISLCHAKAKLVLRIAVDDSTSFLKLSLKFGARLESAGKLLKRAAELGLEVIGVSFHVGSGCTQSLVFKQAIADARLVFDTAVGVMTFQYSTFYYASLHSLCLISARSPTLKALFPVEKSLQVTGYPGFIVWVKADPFSRNGVGFLPESIPDGEKDNADRMMMYYLSDGVYGSVSCLINDAAHSEVEPYFHRAVKSSEQRYCSMIWGPTCDSIDKLTDNYWIPELHVGDWLLIDNMGAYSISLCTDFNGFERPQIYPVVTAKTWHALNLSHTFSVHK</sequence>
<dbReference type="PRINTS" id="PR01179">
    <property type="entry name" value="ODADCRBXLASE"/>
</dbReference>
<evidence type="ECO:0000259" key="13">
    <source>
        <dbReference type="Pfam" id="PF00278"/>
    </source>
</evidence>
<name>A0A3Q3X315_MOLML</name>
<evidence type="ECO:0000313" key="16">
    <source>
        <dbReference type="Proteomes" id="UP000261620"/>
    </source>
</evidence>
<dbReference type="PRINTS" id="PR01182">
    <property type="entry name" value="ORNDCRBXLASE"/>
</dbReference>
<evidence type="ECO:0000313" key="15">
    <source>
        <dbReference type="Ensembl" id="ENSMMOP00000022385.1"/>
    </source>
</evidence>
<dbReference type="SUPFAM" id="SSF51419">
    <property type="entry name" value="PLP-binding barrel"/>
    <property type="match status" value="1"/>
</dbReference>
<dbReference type="InterPro" id="IPR002433">
    <property type="entry name" value="Orn_de-COase"/>
</dbReference>
<evidence type="ECO:0000256" key="10">
    <source>
        <dbReference type="ARBA" id="ARBA00049127"/>
    </source>
</evidence>
<dbReference type="InterPro" id="IPR022653">
    <property type="entry name" value="De-COase2_pyr-phos_BS"/>
</dbReference>
<dbReference type="Pfam" id="PF00278">
    <property type="entry name" value="Orn_DAP_Arg_deC"/>
    <property type="match status" value="1"/>
</dbReference>
<feature type="active site" description="Proton donor" evidence="11">
    <location>
        <position position="387"/>
    </location>
</feature>
<dbReference type="GO" id="GO:0033387">
    <property type="term" value="P:putrescine biosynthetic process from arginine, via ornithine"/>
    <property type="evidence" value="ECO:0007669"/>
    <property type="project" value="TreeGrafter"/>
</dbReference>
<keyword evidence="3 11" id="KW-0663">Pyridoxal phosphate</keyword>
<dbReference type="PANTHER" id="PTHR11482">
    <property type="entry name" value="ARGININE/DIAMINOPIMELATE/ORNITHINE DECARBOXYLASE"/>
    <property type="match status" value="1"/>
</dbReference>
<dbReference type="STRING" id="94237.ENSMMOP00000022385"/>
<dbReference type="Pfam" id="PF02784">
    <property type="entry name" value="Orn_Arg_deC_N"/>
    <property type="match status" value="1"/>
</dbReference>
<comment type="similarity">
    <text evidence="2 12">Belongs to the Orn/Lys/Arg decarboxylase class-II family.</text>
</comment>
<dbReference type="InterPro" id="IPR022643">
    <property type="entry name" value="De-COase2_C"/>
</dbReference>
<evidence type="ECO:0000256" key="8">
    <source>
        <dbReference type="ARBA" id="ARBA00037173"/>
    </source>
</evidence>
<comment type="cofactor">
    <cofactor evidence="1 11">
        <name>pyridoxal 5'-phosphate</name>
        <dbReference type="ChEBI" id="CHEBI:597326"/>
    </cofactor>
</comment>
<comment type="subunit">
    <text evidence="9">Homodimer. Only the dimer is catalytically active, as the active sites are constructed of residues from both monomers.</text>
</comment>
<proteinExistence type="inferred from homology"/>
<dbReference type="InterPro" id="IPR009006">
    <property type="entry name" value="Ala_racemase/Decarboxylase_C"/>
</dbReference>
<evidence type="ECO:0000256" key="1">
    <source>
        <dbReference type="ARBA" id="ARBA00001933"/>
    </source>
</evidence>
<dbReference type="CDD" id="cd00622">
    <property type="entry name" value="PLPDE_III_ODC"/>
    <property type="match status" value="1"/>
</dbReference>
<dbReference type="PANTHER" id="PTHR11482:SF6">
    <property type="entry name" value="ORNITHINE DECARBOXYLASE 1-RELATED"/>
    <property type="match status" value="1"/>
</dbReference>
<evidence type="ECO:0000256" key="4">
    <source>
        <dbReference type="ARBA" id="ARBA00023115"/>
    </source>
</evidence>
<accession>A0A3Q3X315</accession>
<dbReference type="InterPro" id="IPR022644">
    <property type="entry name" value="De-COase2_N"/>
</dbReference>
<evidence type="ECO:0000256" key="11">
    <source>
        <dbReference type="PIRSR" id="PIRSR600183-50"/>
    </source>
</evidence>
<organism evidence="15 16">
    <name type="scientific">Mola mola</name>
    <name type="common">Ocean sunfish</name>
    <name type="synonym">Tetraodon mola</name>
    <dbReference type="NCBI Taxonomy" id="94237"/>
    <lineage>
        <taxon>Eukaryota</taxon>
        <taxon>Metazoa</taxon>
        <taxon>Chordata</taxon>
        <taxon>Craniata</taxon>
        <taxon>Vertebrata</taxon>
        <taxon>Euteleostomi</taxon>
        <taxon>Actinopterygii</taxon>
        <taxon>Neopterygii</taxon>
        <taxon>Teleostei</taxon>
        <taxon>Neoteleostei</taxon>
        <taxon>Acanthomorphata</taxon>
        <taxon>Eupercaria</taxon>
        <taxon>Tetraodontiformes</taxon>
        <taxon>Molidae</taxon>
        <taxon>Mola</taxon>
    </lineage>
</organism>
<dbReference type="PROSITE" id="PS00878">
    <property type="entry name" value="ODR_DC_2_1"/>
    <property type="match status" value="1"/>
</dbReference>
<dbReference type="OMA" id="FASSCEM"/>
<keyword evidence="4" id="KW-0620">Polyamine biosynthesis</keyword>
<dbReference type="GO" id="GO:0004586">
    <property type="term" value="F:ornithine decarboxylase activity"/>
    <property type="evidence" value="ECO:0007669"/>
    <property type="project" value="UniProtKB-EC"/>
</dbReference>
<evidence type="ECO:0000256" key="12">
    <source>
        <dbReference type="RuleBase" id="RU003737"/>
    </source>
</evidence>
<comment type="pathway">
    <text evidence="6">Amine and polyamine biosynthesis; putrescine biosynthesis via L-ornithine pathway; putrescine from L-ornithine: step 1/1.</text>
</comment>
<evidence type="ECO:0000256" key="7">
    <source>
        <dbReference type="ARBA" id="ARBA00034138"/>
    </source>
</evidence>
<evidence type="ECO:0000256" key="2">
    <source>
        <dbReference type="ARBA" id="ARBA00008872"/>
    </source>
</evidence>
<protein>
    <recommendedName>
        <fullName evidence="7">ornithine decarboxylase</fullName>
        <ecNumber evidence="7">4.1.1.17</ecNumber>
    </recommendedName>
</protein>
<reference evidence="15" key="1">
    <citation type="submission" date="2025-08" db="UniProtKB">
        <authorList>
            <consortium name="Ensembl"/>
        </authorList>
    </citation>
    <scope>IDENTIFICATION</scope>
</reference>
<dbReference type="FunFam" id="3.20.20.10:FF:000005">
    <property type="entry name" value="Ornithine decarboxylase"/>
    <property type="match status" value="1"/>
</dbReference>
<dbReference type="Gene3D" id="2.40.37.10">
    <property type="entry name" value="Lyase, Ornithine Decarboxylase, Chain A, domain 1"/>
    <property type="match status" value="1"/>
</dbReference>
<dbReference type="InterPro" id="IPR029066">
    <property type="entry name" value="PLP-binding_barrel"/>
</dbReference>
<keyword evidence="5" id="KW-0456">Lyase</keyword>
<dbReference type="Proteomes" id="UP000261620">
    <property type="component" value="Unplaced"/>
</dbReference>
<dbReference type="Ensembl" id="ENSMMOT00000022755.1">
    <property type="protein sequence ID" value="ENSMMOP00000022385.1"/>
    <property type="gene ID" value="ENSMMOG00000017006.1"/>
</dbReference>
<feature type="domain" description="Orn/DAP/Arg decarboxylase 2 C-terminal" evidence="13">
    <location>
        <begin position="336"/>
        <end position="414"/>
    </location>
</feature>
<evidence type="ECO:0000259" key="14">
    <source>
        <dbReference type="Pfam" id="PF02784"/>
    </source>
</evidence>
<dbReference type="InterPro" id="IPR000183">
    <property type="entry name" value="Orn/DAP/Arg_de-COase"/>
</dbReference>
<feature type="domain" description="Orn/DAP/Arg decarboxylase 2 N-terminal" evidence="14">
    <location>
        <begin position="83"/>
        <end position="260"/>
    </location>
</feature>
<keyword evidence="16" id="KW-1185">Reference proteome</keyword>
<evidence type="ECO:0000256" key="6">
    <source>
        <dbReference type="ARBA" id="ARBA00034115"/>
    </source>
</evidence>
<feature type="modified residue" description="N6-(pyridoxal phosphate)lysine" evidence="11">
    <location>
        <position position="106"/>
    </location>
</feature>
<evidence type="ECO:0000256" key="3">
    <source>
        <dbReference type="ARBA" id="ARBA00022898"/>
    </source>
</evidence>
<dbReference type="SUPFAM" id="SSF50621">
    <property type="entry name" value="Alanine racemase C-terminal domain-like"/>
    <property type="match status" value="1"/>
</dbReference>
<dbReference type="AlphaFoldDB" id="A0A3Q3X315"/>
<reference evidence="15" key="2">
    <citation type="submission" date="2025-09" db="UniProtKB">
        <authorList>
            <consortium name="Ensembl"/>
        </authorList>
    </citation>
    <scope>IDENTIFICATION</scope>
</reference>
<comment type="catalytic activity">
    <reaction evidence="10">
        <text>L-ornithine + H(+) = putrescine + CO2</text>
        <dbReference type="Rhea" id="RHEA:22964"/>
        <dbReference type="ChEBI" id="CHEBI:15378"/>
        <dbReference type="ChEBI" id="CHEBI:16526"/>
        <dbReference type="ChEBI" id="CHEBI:46911"/>
        <dbReference type="ChEBI" id="CHEBI:326268"/>
        <dbReference type="EC" id="4.1.1.17"/>
    </reaction>
</comment>